<proteinExistence type="predicted"/>
<reference evidence="1 2" key="1">
    <citation type="journal article" date="2021" name="Hortic Res">
        <title>Chromosome-scale assembly of the Dendrobium chrysotoxum genome enhances the understanding of orchid evolution.</title>
        <authorList>
            <person name="Zhang Y."/>
            <person name="Zhang G.Q."/>
            <person name="Zhang D."/>
            <person name="Liu X.D."/>
            <person name="Xu X.Y."/>
            <person name="Sun W.H."/>
            <person name="Yu X."/>
            <person name="Zhu X."/>
            <person name="Wang Z.W."/>
            <person name="Zhao X."/>
            <person name="Zhong W.Y."/>
            <person name="Chen H."/>
            <person name="Yin W.L."/>
            <person name="Huang T."/>
            <person name="Niu S.C."/>
            <person name="Liu Z.J."/>
        </authorList>
    </citation>
    <scope>NUCLEOTIDE SEQUENCE [LARGE SCALE GENOMIC DNA]</scope>
    <source>
        <strain evidence="1">Lindl</strain>
    </source>
</reference>
<evidence type="ECO:0000313" key="2">
    <source>
        <dbReference type="Proteomes" id="UP000775213"/>
    </source>
</evidence>
<accession>A0AAV7HGN6</accession>
<comment type="caution">
    <text evidence="1">The sequence shown here is derived from an EMBL/GenBank/DDBJ whole genome shotgun (WGS) entry which is preliminary data.</text>
</comment>
<dbReference type="AlphaFoldDB" id="A0AAV7HGN6"/>
<organism evidence="1 2">
    <name type="scientific">Dendrobium chrysotoxum</name>
    <name type="common">Orchid</name>
    <dbReference type="NCBI Taxonomy" id="161865"/>
    <lineage>
        <taxon>Eukaryota</taxon>
        <taxon>Viridiplantae</taxon>
        <taxon>Streptophyta</taxon>
        <taxon>Embryophyta</taxon>
        <taxon>Tracheophyta</taxon>
        <taxon>Spermatophyta</taxon>
        <taxon>Magnoliopsida</taxon>
        <taxon>Liliopsida</taxon>
        <taxon>Asparagales</taxon>
        <taxon>Orchidaceae</taxon>
        <taxon>Epidendroideae</taxon>
        <taxon>Malaxideae</taxon>
        <taxon>Dendrobiinae</taxon>
        <taxon>Dendrobium</taxon>
    </lineage>
</organism>
<dbReference type="Proteomes" id="UP000775213">
    <property type="component" value="Unassembled WGS sequence"/>
</dbReference>
<gene>
    <name evidence="1" type="ORF">IEQ34_002769</name>
</gene>
<protein>
    <submittedName>
        <fullName evidence="1">Uncharacterized protein</fullName>
    </submittedName>
</protein>
<dbReference type="EMBL" id="JAGFBR010000004">
    <property type="protein sequence ID" value="KAH0467736.1"/>
    <property type="molecule type" value="Genomic_DNA"/>
</dbReference>
<keyword evidence="2" id="KW-1185">Reference proteome</keyword>
<name>A0AAV7HGN6_DENCH</name>
<sequence length="62" mass="7067">MGLANKRLPTHVGASWDWVKAAFPLPNKAHLSTMTRFNLCRQQFTFTARTRVTILFTDMVAT</sequence>
<evidence type="ECO:0000313" key="1">
    <source>
        <dbReference type="EMBL" id="KAH0467736.1"/>
    </source>
</evidence>